<evidence type="ECO:0000313" key="2">
    <source>
        <dbReference type="Proteomes" id="UP000011717"/>
    </source>
</evidence>
<comment type="caution">
    <text evidence="1">The sequence shown here is derived from an EMBL/GenBank/DDBJ whole genome shotgun (WGS) entry which is preliminary data.</text>
</comment>
<dbReference type="Proteomes" id="UP000011717">
    <property type="component" value="Unassembled WGS sequence"/>
</dbReference>
<dbReference type="EMBL" id="AMRV01000007">
    <property type="protein sequence ID" value="EMD82518.1"/>
    <property type="molecule type" value="Genomic_DNA"/>
</dbReference>
<sequence length="265" mass="29885">MRLRRNLAEMRGADFLLALGDQHQIDRQGDAGLFEGVQRGEERRLRPLLVRRTAPHDRAAESLLVDKSRLCRRRRPFAGIELLHIVHEIDAERARGADIVGGEDAGMSIRQDDFHLLKTRIARQRGHIFGALLHVEVLGGDRGIADPVLNARNRRILLGLGGCADRSAVVILCERRPRKQACGGQHAACQKRIAAIQFHHDFPPLFVQGRMICLRERPRQLTERGRFGQARSHGCPPVFSLFRTCRAGRRRPTRAEPAQPSVNRS</sequence>
<name>M2U3J7_9SPHN</name>
<proteinExistence type="predicted"/>
<reference evidence="1 2" key="1">
    <citation type="journal article" date="2013" name="Genome Announc.">
        <title>Draft Genome Sequence of Strain JLT2015T, Belonging to the Family Sphingomonadaceae of the Alphaproteobacteria.</title>
        <authorList>
            <person name="Tang K."/>
            <person name="Liu K."/>
            <person name="Li S."/>
            <person name="Jiao N."/>
        </authorList>
    </citation>
    <scope>NUCLEOTIDE SEQUENCE [LARGE SCALE GENOMIC DNA]</scope>
    <source>
        <strain evidence="1 2">JLT2015</strain>
    </source>
</reference>
<keyword evidence="2" id="KW-1185">Reference proteome</keyword>
<protein>
    <submittedName>
        <fullName evidence="1">Uncharacterized protein</fullName>
    </submittedName>
</protein>
<organism evidence="1 2">
    <name type="scientific">Pacificimonas flava</name>
    <dbReference type="NCBI Taxonomy" id="1234595"/>
    <lineage>
        <taxon>Bacteria</taxon>
        <taxon>Pseudomonadati</taxon>
        <taxon>Pseudomonadota</taxon>
        <taxon>Alphaproteobacteria</taxon>
        <taxon>Sphingomonadales</taxon>
        <taxon>Sphingosinicellaceae</taxon>
        <taxon>Pacificimonas</taxon>
    </lineage>
</organism>
<evidence type="ECO:0000313" key="1">
    <source>
        <dbReference type="EMBL" id="EMD82518.1"/>
    </source>
</evidence>
<dbReference type="AlphaFoldDB" id="M2U3J7"/>
<gene>
    <name evidence="1" type="ORF">C725_2239</name>
</gene>
<accession>M2U3J7</accession>